<evidence type="ECO:0000256" key="1">
    <source>
        <dbReference type="SAM" id="SignalP"/>
    </source>
</evidence>
<keyword evidence="1" id="KW-0732">Signal</keyword>
<keyword evidence="5" id="KW-1185">Reference proteome</keyword>
<dbReference type="EMBL" id="CP032101">
    <property type="protein sequence ID" value="AXX85897.1"/>
    <property type="molecule type" value="Genomic_DNA"/>
</dbReference>
<protein>
    <submittedName>
        <fullName evidence="3">Putative copper resistance protein</fullName>
    </submittedName>
</protein>
<reference evidence="5" key="1">
    <citation type="submission" date="2017-09" db="EMBL/GenBank/DDBJ databases">
        <title>Arcobacter canalis sp. nov., a new species isolated from a water canal contaminated with urban sewage.</title>
        <authorList>
            <person name="Perez-Cataluna A."/>
            <person name="Salas-Masso N."/>
            <person name="Figueras M.J."/>
        </authorList>
    </citation>
    <scope>NUCLEOTIDE SEQUENCE [LARGE SCALE GENOMIC DNA]</scope>
    <source>
        <strain evidence="5">CECT 7727</strain>
    </source>
</reference>
<dbReference type="Pfam" id="PF13115">
    <property type="entry name" value="YtkA"/>
    <property type="match status" value="1"/>
</dbReference>
<sequence length="127" mass="14349">MKSFLKLFSILILAFGIANAEPISQSGNKNGYDVKFTSEKSLVVGQNSFFVQIFKDGKQITNAKTKIKFYMPEMPGMPYMEFKDKGKLVGDKYKLDVNLSMSGTWQYQLKFKTSNGEVHTLRGSVNL</sequence>
<dbReference type="AlphaFoldDB" id="A0A347TH19"/>
<evidence type="ECO:0000313" key="4">
    <source>
        <dbReference type="EMBL" id="PHO14980.1"/>
    </source>
</evidence>
<reference evidence="3 6" key="3">
    <citation type="submission" date="2018-08" db="EMBL/GenBank/DDBJ databases">
        <title>Complete genome of the Arcobacter marinus type strain JCM 15502.</title>
        <authorList>
            <person name="Miller W.G."/>
            <person name="Yee E."/>
            <person name="Huynh S."/>
            <person name="Parker C.T."/>
        </authorList>
    </citation>
    <scope>NUCLEOTIDE SEQUENCE [LARGE SCALE GENOMIC DNA]</scope>
    <source>
        <strain evidence="3 6">JCM 15502</strain>
    </source>
</reference>
<accession>A0A347TH19</accession>
<dbReference type="EMBL" id="NXAO01000041">
    <property type="protein sequence ID" value="PHO14980.1"/>
    <property type="molecule type" value="Genomic_DNA"/>
</dbReference>
<gene>
    <name evidence="3" type="ORF">AMRN_0097</name>
    <name evidence="4" type="ORF">CPH92_08995</name>
</gene>
<feature type="domain" description="YtkA-like" evidence="2">
    <location>
        <begin position="29"/>
        <end position="109"/>
    </location>
</feature>
<feature type="signal peptide" evidence="1">
    <location>
        <begin position="1"/>
        <end position="20"/>
    </location>
</feature>
<evidence type="ECO:0000259" key="2">
    <source>
        <dbReference type="Pfam" id="PF13115"/>
    </source>
</evidence>
<name>A0A347TH19_9BACT</name>
<proteinExistence type="predicted"/>
<dbReference type="KEGG" id="amar:AMRN_0097"/>
<dbReference type="Proteomes" id="UP000224740">
    <property type="component" value="Unassembled WGS sequence"/>
</dbReference>
<feature type="chain" id="PRO_5017562589" evidence="1">
    <location>
        <begin position="21"/>
        <end position="127"/>
    </location>
</feature>
<dbReference type="RefSeq" id="WP_099311394.1">
    <property type="nucleotide sequence ID" value="NZ_CP032101.1"/>
</dbReference>
<organism evidence="3 6">
    <name type="scientific">Malaciobacter marinus</name>
    <dbReference type="NCBI Taxonomy" id="505249"/>
    <lineage>
        <taxon>Bacteria</taxon>
        <taxon>Pseudomonadati</taxon>
        <taxon>Campylobacterota</taxon>
        <taxon>Epsilonproteobacteria</taxon>
        <taxon>Campylobacterales</taxon>
        <taxon>Arcobacteraceae</taxon>
        <taxon>Malaciobacter</taxon>
    </lineage>
</organism>
<evidence type="ECO:0000313" key="3">
    <source>
        <dbReference type="EMBL" id="AXX85897.1"/>
    </source>
</evidence>
<evidence type="ECO:0000313" key="5">
    <source>
        <dbReference type="Proteomes" id="UP000224740"/>
    </source>
</evidence>
<evidence type="ECO:0000313" key="6">
    <source>
        <dbReference type="Proteomes" id="UP000264693"/>
    </source>
</evidence>
<dbReference type="Proteomes" id="UP000264693">
    <property type="component" value="Chromosome"/>
</dbReference>
<dbReference type="InterPro" id="IPR032693">
    <property type="entry name" value="YtkA-like_dom"/>
</dbReference>
<reference evidence="4" key="2">
    <citation type="submission" date="2017-09" db="EMBL/GenBank/DDBJ databases">
        <authorList>
            <person name="Perez-Cataluna A."/>
            <person name="Figueras M.J."/>
            <person name="Salas-Masso N."/>
        </authorList>
    </citation>
    <scope>NUCLEOTIDE SEQUENCE</scope>
    <source>
        <strain evidence="4">CECT 7727</strain>
    </source>
</reference>